<feature type="compositionally biased region" description="Basic and acidic residues" evidence="1">
    <location>
        <begin position="269"/>
        <end position="278"/>
    </location>
</feature>
<dbReference type="RefSeq" id="WP_047195687.1">
    <property type="nucleotide sequence ID" value="NZ_CP011371.1"/>
</dbReference>
<evidence type="ECO:0000256" key="1">
    <source>
        <dbReference type="SAM" id="MobiDB-lite"/>
    </source>
</evidence>
<keyword evidence="3" id="KW-1185">Reference proteome</keyword>
<evidence type="ECO:0000313" key="2">
    <source>
        <dbReference type="EMBL" id="AKJ30285.1"/>
    </source>
</evidence>
<dbReference type="CDD" id="cd01745">
    <property type="entry name" value="GATase1_2"/>
    <property type="match status" value="1"/>
</dbReference>
<evidence type="ECO:0000313" key="3">
    <source>
        <dbReference type="Proteomes" id="UP000035352"/>
    </source>
</evidence>
<dbReference type="PANTHER" id="PTHR43235">
    <property type="entry name" value="GLUTAMINE AMIDOTRANSFERASE PB2B2.05-RELATED"/>
    <property type="match status" value="1"/>
</dbReference>
<dbReference type="InterPro" id="IPR011697">
    <property type="entry name" value="Peptidase_C26"/>
</dbReference>
<dbReference type="GO" id="GO:0006598">
    <property type="term" value="P:polyamine catabolic process"/>
    <property type="evidence" value="ECO:0007669"/>
    <property type="project" value="TreeGrafter"/>
</dbReference>
<proteinExistence type="predicted"/>
<protein>
    <submittedName>
        <fullName evidence="2">Peptidase C26</fullName>
    </submittedName>
</protein>
<gene>
    <name evidence="2" type="ORF">AAW51_3594</name>
</gene>
<dbReference type="KEGG" id="pbh:AAW51_3594"/>
<dbReference type="PANTHER" id="PTHR43235:SF1">
    <property type="entry name" value="GLUTAMINE AMIDOTRANSFERASE PB2B2.05-RELATED"/>
    <property type="match status" value="1"/>
</dbReference>
<dbReference type="AlphaFoldDB" id="A0A0G3BUV5"/>
<dbReference type="GO" id="GO:0005829">
    <property type="term" value="C:cytosol"/>
    <property type="evidence" value="ECO:0007669"/>
    <property type="project" value="TreeGrafter"/>
</dbReference>
<dbReference type="Gene3D" id="3.40.50.880">
    <property type="match status" value="1"/>
</dbReference>
<dbReference type="Proteomes" id="UP000035352">
    <property type="component" value="Chromosome"/>
</dbReference>
<dbReference type="PROSITE" id="PS51273">
    <property type="entry name" value="GATASE_TYPE_1"/>
    <property type="match status" value="1"/>
</dbReference>
<feature type="region of interest" description="Disordered" evidence="1">
    <location>
        <begin position="268"/>
        <end position="304"/>
    </location>
</feature>
<accession>A0A0G3BUV5</accession>
<dbReference type="Pfam" id="PF07722">
    <property type="entry name" value="Peptidase_C26"/>
    <property type="match status" value="1"/>
</dbReference>
<dbReference type="SUPFAM" id="SSF52317">
    <property type="entry name" value="Class I glutamine amidotransferase-like"/>
    <property type="match status" value="1"/>
</dbReference>
<dbReference type="PATRIC" id="fig|413882.6.peg.3753"/>
<dbReference type="InterPro" id="IPR044668">
    <property type="entry name" value="PuuD-like"/>
</dbReference>
<reference evidence="2 3" key="1">
    <citation type="submission" date="2015-05" db="EMBL/GenBank/DDBJ databases">
        <authorList>
            <person name="Tang B."/>
            <person name="Yu Y."/>
        </authorList>
    </citation>
    <scope>NUCLEOTIDE SEQUENCE [LARGE SCALE GENOMIC DNA]</scope>
    <source>
        <strain evidence="2 3">DSM 7029</strain>
    </source>
</reference>
<organism evidence="2 3">
    <name type="scientific">Caldimonas brevitalea</name>
    <dbReference type="NCBI Taxonomy" id="413882"/>
    <lineage>
        <taxon>Bacteria</taxon>
        <taxon>Pseudomonadati</taxon>
        <taxon>Pseudomonadota</taxon>
        <taxon>Betaproteobacteria</taxon>
        <taxon>Burkholderiales</taxon>
        <taxon>Sphaerotilaceae</taxon>
        <taxon>Caldimonas</taxon>
    </lineage>
</organism>
<dbReference type="EMBL" id="CP011371">
    <property type="protein sequence ID" value="AKJ30285.1"/>
    <property type="molecule type" value="Genomic_DNA"/>
</dbReference>
<dbReference type="GO" id="GO:0033969">
    <property type="term" value="F:gamma-glutamyl-gamma-aminobutyrate hydrolase activity"/>
    <property type="evidence" value="ECO:0007669"/>
    <property type="project" value="TreeGrafter"/>
</dbReference>
<name>A0A0G3BUV5_9BURK</name>
<dbReference type="OrthoDB" id="9813383at2"/>
<dbReference type="InterPro" id="IPR029062">
    <property type="entry name" value="Class_I_gatase-like"/>
</dbReference>
<sequence length="304" mass="33622">MTQNPSQTRPLRIGISARLLYQVPSELGFRNKTLQYLEQSLAHWIMEHGAIAFMVPAVAEDSRRAARHLSVFDYVNELDGLVLQGGADVSPQSYGQEPIDPRWAGDPVRDRYELALLRAFIQQRKPVIGVCRGCQLLNVAFGGTLYQDVMTQVPAAHAHVDADLYDQLEHDVSFVANSQLASLYPKATRLRVTSIHHQAVAKLGKQIEVEAVSSVDGVVEAIRWTGEGYARGVQWHPEFHRERHALADSSPIILDFLNEARAAALARLPDPDCPDRRPPRAPLALAVDRPEPRPEPAAASNAVS</sequence>
<dbReference type="STRING" id="413882.AAW51_3594"/>